<protein>
    <submittedName>
        <fullName evidence="1">Uncharacterized protein</fullName>
    </submittedName>
</protein>
<proteinExistence type="predicted"/>
<feature type="non-terminal residue" evidence="1">
    <location>
        <position position="1"/>
    </location>
</feature>
<reference evidence="1" key="1">
    <citation type="submission" date="2021-02" db="EMBL/GenBank/DDBJ databases">
        <authorList>
            <person name="Nowell W R."/>
        </authorList>
    </citation>
    <scope>NUCLEOTIDE SEQUENCE</scope>
</reference>
<accession>A0A819JKX3</accession>
<gene>
    <name evidence="1" type="ORF">UXM345_LOCUS12420</name>
</gene>
<evidence type="ECO:0000313" key="1">
    <source>
        <dbReference type="EMBL" id="CAF3935039.1"/>
    </source>
</evidence>
<comment type="caution">
    <text evidence="1">The sequence shown here is derived from an EMBL/GenBank/DDBJ whole genome shotgun (WGS) entry which is preliminary data.</text>
</comment>
<dbReference type="Proteomes" id="UP000663842">
    <property type="component" value="Unassembled WGS sequence"/>
</dbReference>
<dbReference type="AlphaFoldDB" id="A0A819JKX3"/>
<name>A0A819JKX3_9BILA</name>
<evidence type="ECO:0000313" key="2">
    <source>
        <dbReference type="Proteomes" id="UP000663842"/>
    </source>
</evidence>
<sequence>LHEVGLFTAVKQEGNYETGQVRHTNDE</sequence>
<dbReference type="EMBL" id="CAJOBF010001294">
    <property type="protein sequence ID" value="CAF3935039.1"/>
    <property type="molecule type" value="Genomic_DNA"/>
</dbReference>
<organism evidence="1 2">
    <name type="scientific">Rotaria magnacalcarata</name>
    <dbReference type="NCBI Taxonomy" id="392030"/>
    <lineage>
        <taxon>Eukaryota</taxon>
        <taxon>Metazoa</taxon>
        <taxon>Spiralia</taxon>
        <taxon>Gnathifera</taxon>
        <taxon>Rotifera</taxon>
        <taxon>Eurotatoria</taxon>
        <taxon>Bdelloidea</taxon>
        <taxon>Philodinida</taxon>
        <taxon>Philodinidae</taxon>
        <taxon>Rotaria</taxon>
    </lineage>
</organism>